<dbReference type="OrthoDB" id="4543698at2"/>
<comment type="caution">
    <text evidence="6">The sequence shown here is derived from an EMBL/GenBank/DDBJ whole genome shotgun (WGS) entry which is preliminary data.</text>
</comment>
<keyword evidence="7" id="KW-1185">Reference proteome</keyword>
<dbReference type="InterPro" id="IPR050109">
    <property type="entry name" value="HTH-type_TetR-like_transc_reg"/>
</dbReference>
<dbReference type="InterPro" id="IPR036271">
    <property type="entry name" value="Tet_transcr_reg_TetR-rel_C_sf"/>
</dbReference>
<evidence type="ECO:0000313" key="6">
    <source>
        <dbReference type="EMBL" id="THV10773.1"/>
    </source>
</evidence>
<evidence type="ECO:0000256" key="3">
    <source>
        <dbReference type="ARBA" id="ARBA00023163"/>
    </source>
</evidence>
<proteinExistence type="predicted"/>
<feature type="domain" description="HTH tetR-type" evidence="5">
    <location>
        <begin position="16"/>
        <end position="76"/>
    </location>
</feature>
<feature type="DNA-binding region" description="H-T-H motif" evidence="4">
    <location>
        <begin position="39"/>
        <end position="58"/>
    </location>
</feature>
<evidence type="ECO:0000256" key="4">
    <source>
        <dbReference type="PROSITE-ProRule" id="PRU00335"/>
    </source>
</evidence>
<dbReference type="SUPFAM" id="SSF46689">
    <property type="entry name" value="Homeodomain-like"/>
    <property type="match status" value="1"/>
</dbReference>
<organism evidence="6 7">
    <name type="scientific">Nocardioides caeni</name>
    <dbReference type="NCBI Taxonomy" id="574700"/>
    <lineage>
        <taxon>Bacteria</taxon>
        <taxon>Bacillati</taxon>
        <taxon>Actinomycetota</taxon>
        <taxon>Actinomycetes</taxon>
        <taxon>Propionibacteriales</taxon>
        <taxon>Nocardioidaceae</taxon>
        <taxon>Nocardioides</taxon>
    </lineage>
</organism>
<evidence type="ECO:0000313" key="7">
    <source>
        <dbReference type="Proteomes" id="UP000307087"/>
    </source>
</evidence>
<name>A0A4S8N3X1_9ACTN</name>
<dbReference type="RefSeq" id="WP_136563449.1">
    <property type="nucleotide sequence ID" value="NZ_BAABLS010000004.1"/>
</dbReference>
<dbReference type="SUPFAM" id="SSF48498">
    <property type="entry name" value="Tetracyclin repressor-like, C-terminal domain"/>
    <property type="match status" value="1"/>
</dbReference>
<dbReference type="InterPro" id="IPR011075">
    <property type="entry name" value="TetR_C"/>
</dbReference>
<dbReference type="GO" id="GO:0003700">
    <property type="term" value="F:DNA-binding transcription factor activity"/>
    <property type="evidence" value="ECO:0007669"/>
    <property type="project" value="TreeGrafter"/>
</dbReference>
<accession>A0A4S8N3X1</accession>
<dbReference type="PROSITE" id="PS50977">
    <property type="entry name" value="HTH_TETR_2"/>
    <property type="match status" value="1"/>
</dbReference>
<gene>
    <name evidence="6" type="ORF">E9934_13640</name>
</gene>
<dbReference type="EMBL" id="STGW01000009">
    <property type="protein sequence ID" value="THV10773.1"/>
    <property type="molecule type" value="Genomic_DNA"/>
</dbReference>
<dbReference type="AlphaFoldDB" id="A0A4S8N3X1"/>
<keyword evidence="2 4" id="KW-0238">DNA-binding</keyword>
<evidence type="ECO:0000259" key="5">
    <source>
        <dbReference type="PROSITE" id="PS50977"/>
    </source>
</evidence>
<evidence type="ECO:0000256" key="1">
    <source>
        <dbReference type="ARBA" id="ARBA00023015"/>
    </source>
</evidence>
<dbReference type="PANTHER" id="PTHR30055">
    <property type="entry name" value="HTH-TYPE TRANSCRIPTIONAL REGULATOR RUTR"/>
    <property type="match status" value="1"/>
</dbReference>
<reference evidence="6 7" key="1">
    <citation type="journal article" date="2009" name="Int. J. Syst. Evol. Microbiol.">
        <title>Nocardioides caeni sp. nov., isolated from wastewater.</title>
        <authorList>
            <person name="Yoon J.H."/>
            <person name="Kang S.J."/>
            <person name="Park S."/>
            <person name="Kim W."/>
            <person name="Oh T.K."/>
        </authorList>
    </citation>
    <scope>NUCLEOTIDE SEQUENCE [LARGE SCALE GENOMIC DNA]</scope>
    <source>
        <strain evidence="6 7">DSM 23134</strain>
    </source>
</reference>
<dbReference type="Pfam" id="PF16859">
    <property type="entry name" value="TetR_C_11"/>
    <property type="match status" value="1"/>
</dbReference>
<dbReference type="Gene3D" id="1.10.10.60">
    <property type="entry name" value="Homeodomain-like"/>
    <property type="match status" value="1"/>
</dbReference>
<keyword evidence="1" id="KW-0805">Transcription regulation</keyword>
<dbReference type="InterPro" id="IPR009057">
    <property type="entry name" value="Homeodomain-like_sf"/>
</dbReference>
<keyword evidence="3" id="KW-0804">Transcription</keyword>
<dbReference type="InterPro" id="IPR001647">
    <property type="entry name" value="HTH_TetR"/>
</dbReference>
<sequence length="203" mass="21720">MTDENSHRPAGRPRDPRIEAAAFAAVRELLATEGYAAVTMTAVADRAGTTKAALYRRWPSLPHLVHEAAFPDELALDFHLGATLHEDLAQMVRGTRDALSTPIAAAALGGLLPEFTRHPEIHAAVLERFAGVFTVLDERLQQAAAAGQVRSDARAQDLLRLVIGAVLVELLLGPAADGPDVPDGADEDWADRLAATLERGIRT</sequence>
<dbReference type="GO" id="GO:0000976">
    <property type="term" value="F:transcription cis-regulatory region binding"/>
    <property type="evidence" value="ECO:0007669"/>
    <property type="project" value="TreeGrafter"/>
</dbReference>
<dbReference type="Proteomes" id="UP000307087">
    <property type="component" value="Unassembled WGS sequence"/>
</dbReference>
<protein>
    <submittedName>
        <fullName evidence="6">TetR/AcrR family transcriptional regulator</fullName>
    </submittedName>
</protein>
<evidence type="ECO:0000256" key="2">
    <source>
        <dbReference type="ARBA" id="ARBA00023125"/>
    </source>
</evidence>
<dbReference type="Pfam" id="PF00440">
    <property type="entry name" value="TetR_N"/>
    <property type="match status" value="1"/>
</dbReference>
<dbReference type="Gene3D" id="1.10.357.10">
    <property type="entry name" value="Tetracycline Repressor, domain 2"/>
    <property type="match status" value="1"/>
</dbReference>
<dbReference type="PANTHER" id="PTHR30055:SF230">
    <property type="entry name" value="TRANSCRIPTIONAL REGULATORY PROTEIN (PROBABLY TETR-FAMILY)-RELATED"/>
    <property type="match status" value="1"/>
</dbReference>